<feature type="transmembrane region" description="Helical" evidence="2">
    <location>
        <begin position="267"/>
        <end position="288"/>
    </location>
</feature>
<dbReference type="OrthoDB" id="5217806at2759"/>
<dbReference type="EMBL" id="JPKY01000206">
    <property type="protein sequence ID" value="KFH40432.1"/>
    <property type="molecule type" value="Genomic_DNA"/>
</dbReference>
<organism evidence="3 4">
    <name type="scientific">Hapsidospora chrysogenum (strain ATCC 11550 / CBS 779.69 / DSM 880 / IAM 14645 / JCM 23072 / IMI 49137)</name>
    <name type="common">Acremonium chrysogenum</name>
    <dbReference type="NCBI Taxonomy" id="857340"/>
    <lineage>
        <taxon>Eukaryota</taxon>
        <taxon>Fungi</taxon>
        <taxon>Dikarya</taxon>
        <taxon>Ascomycota</taxon>
        <taxon>Pezizomycotina</taxon>
        <taxon>Sordariomycetes</taxon>
        <taxon>Hypocreomycetidae</taxon>
        <taxon>Hypocreales</taxon>
        <taxon>Bionectriaceae</taxon>
        <taxon>Hapsidospora</taxon>
    </lineage>
</organism>
<accession>A0A086STK0</accession>
<feature type="transmembrane region" description="Helical" evidence="2">
    <location>
        <begin position="191"/>
        <end position="208"/>
    </location>
</feature>
<proteinExistence type="predicted"/>
<keyword evidence="2" id="KW-0472">Membrane</keyword>
<name>A0A086STK0_HAPC1</name>
<dbReference type="HOGENOM" id="CLU_053560_0_0_1"/>
<gene>
    <name evidence="3" type="ORF">ACRE_088960</name>
</gene>
<dbReference type="STRING" id="857340.A0A086STK0"/>
<evidence type="ECO:0000313" key="3">
    <source>
        <dbReference type="EMBL" id="KFH40432.1"/>
    </source>
</evidence>
<feature type="transmembrane region" description="Helical" evidence="2">
    <location>
        <begin position="12"/>
        <end position="34"/>
    </location>
</feature>
<feature type="transmembrane region" description="Helical" evidence="2">
    <location>
        <begin position="108"/>
        <end position="129"/>
    </location>
</feature>
<evidence type="ECO:0000256" key="1">
    <source>
        <dbReference type="SAM" id="MobiDB-lite"/>
    </source>
</evidence>
<comment type="caution">
    <text evidence="3">The sequence shown here is derived from an EMBL/GenBank/DDBJ whole genome shotgun (WGS) entry which is preliminary data.</text>
</comment>
<protein>
    <submittedName>
        <fullName evidence="3">Uncharacterized protein</fullName>
    </submittedName>
</protein>
<keyword evidence="4" id="KW-1185">Reference proteome</keyword>
<evidence type="ECO:0000256" key="2">
    <source>
        <dbReference type="SAM" id="Phobius"/>
    </source>
</evidence>
<feature type="transmembrane region" description="Helical" evidence="2">
    <location>
        <begin position="229"/>
        <end position="255"/>
    </location>
</feature>
<evidence type="ECO:0000313" key="4">
    <source>
        <dbReference type="Proteomes" id="UP000029964"/>
    </source>
</evidence>
<dbReference type="Proteomes" id="UP000029964">
    <property type="component" value="Unassembled WGS sequence"/>
</dbReference>
<reference evidence="4" key="1">
    <citation type="journal article" date="2014" name="Genome Announc.">
        <title>Genome sequence and annotation of Acremonium chrysogenum, producer of the beta-lactam antibiotic cephalosporin C.</title>
        <authorList>
            <person name="Terfehr D."/>
            <person name="Dahlmann T.A."/>
            <person name="Specht T."/>
            <person name="Zadra I."/>
            <person name="Kuernsteiner H."/>
            <person name="Kueck U."/>
        </authorList>
    </citation>
    <scope>NUCLEOTIDE SEQUENCE [LARGE SCALE GENOMIC DNA]</scope>
    <source>
        <strain evidence="4">ATCC 11550 / CBS 779.69 / DSM 880 / IAM 14645 / JCM 23072 / IMI 49137</strain>
    </source>
</reference>
<dbReference type="AlphaFoldDB" id="A0A086STK0"/>
<sequence>MSSVEGSTALVLAQGSLFGLFGLAIAATGIVVCVRARRRTDPARMGTIWLRLLFAGSFLRYVFHTTSSLLNGIMWLIDQDVALDSRYTVSMNITISGVSSTGVFFMRLANILFILTCVEFGNGFVYALTRQQTSVQRTMRLLAFLAATPLLILAFVESGWGGSVWTEYYKTAVSGGATQSAWKKLMRINDIGMATEAITLAVFIGLMAHAAVVKHKYRKSQPSSQTVTLYLVATILAIVPRALWNVILYAVLIYGEVYGIRDPLLQIPLLIVFDIATWFIILMLLFVVGIRRHNGLWTIEQPWMNGLPPLAHDSGGQPQLWYGQQQMMYQQGAGHAAPNQPMYYQPLPHQAGQYGWQPQTAVAEAPGVSPLEVPAGDRAHMLQSGPDLRPAGETTYEMKA</sequence>
<keyword evidence="2" id="KW-0812">Transmembrane</keyword>
<feature type="region of interest" description="Disordered" evidence="1">
    <location>
        <begin position="380"/>
        <end position="400"/>
    </location>
</feature>
<feature type="transmembrane region" description="Helical" evidence="2">
    <location>
        <begin position="141"/>
        <end position="160"/>
    </location>
</feature>
<keyword evidence="2" id="KW-1133">Transmembrane helix</keyword>